<dbReference type="EMBL" id="CP006842">
    <property type="protein sequence ID" value="AHW62897.1"/>
    <property type="molecule type" value="Genomic_DNA"/>
</dbReference>
<dbReference type="PROSITE" id="PS00061">
    <property type="entry name" value="ADH_SHORT"/>
    <property type="match status" value="1"/>
</dbReference>
<organism evidence="3 4">
    <name type="scientific">Corynebacterium glyciniphilum AJ 3170</name>
    <dbReference type="NCBI Taxonomy" id="1404245"/>
    <lineage>
        <taxon>Bacteria</taxon>
        <taxon>Bacillati</taxon>
        <taxon>Actinomycetota</taxon>
        <taxon>Actinomycetes</taxon>
        <taxon>Mycobacteriales</taxon>
        <taxon>Corynebacteriaceae</taxon>
        <taxon>Corynebacterium</taxon>
    </lineage>
</organism>
<evidence type="ECO:0000256" key="1">
    <source>
        <dbReference type="ARBA" id="ARBA00006484"/>
    </source>
</evidence>
<evidence type="ECO:0000313" key="3">
    <source>
        <dbReference type="EMBL" id="AHW62897.1"/>
    </source>
</evidence>
<dbReference type="KEGG" id="cgy:CGLY_02245"/>
<dbReference type="NCBIfam" id="NF006099">
    <property type="entry name" value="PRK08251.1"/>
    <property type="match status" value="1"/>
</dbReference>
<dbReference type="GO" id="GO:0016491">
    <property type="term" value="F:oxidoreductase activity"/>
    <property type="evidence" value="ECO:0007669"/>
    <property type="project" value="UniProtKB-KW"/>
</dbReference>
<dbReference type="AlphaFoldDB" id="X5DQG2"/>
<dbReference type="PANTHER" id="PTHR44196:SF1">
    <property type="entry name" value="DEHYDROGENASE_REDUCTASE SDR FAMILY MEMBER 7B"/>
    <property type="match status" value="1"/>
</dbReference>
<proteinExistence type="inferred from homology"/>
<name>X5DQG2_9CORY</name>
<dbReference type="Proteomes" id="UP000023703">
    <property type="component" value="Chromosome"/>
</dbReference>
<comment type="similarity">
    <text evidence="1">Belongs to the short-chain dehydrogenases/reductases (SDR) family.</text>
</comment>
<dbReference type="Pfam" id="PF00106">
    <property type="entry name" value="adh_short"/>
    <property type="match status" value="1"/>
</dbReference>
<evidence type="ECO:0000256" key="2">
    <source>
        <dbReference type="ARBA" id="ARBA00023002"/>
    </source>
</evidence>
<protein>
    <submittedName>
        <fullName evidence="3">Short-chain dehydrogenase/reductase</fullName>
    </submittedName>
</protein>
<dbReference type="RefSeq" id="WP_038545790.1">
    <property type="nucleotide sequence ID" value="NZ_CP006842.1"/>
</dbReference>
<dbReference type="eggNOG" id="COG0300">
    <property type="taxonomic scope" value="Bacteria"/>
</dbReference>
<dbReference type="OrthoDB" id="9797538at2"/>
<evidence type="ECO:0000313" key="4">
    <source>
        <dbReference type="Proteomes" id="UP000023703"/>
    </source>
</evidence>
<dbReference type="STRING" id="1404245.CGLY_02245"/>
<reference evidence="3 4" key="1">
    <citation type="journal article" date="2015" name="Int. J. Syst. Evol. Microbiol.">
        <title>Revisiting Corynebacterium glyciniphilum (ex Kubota et al., 1972) sp. nov., nom. rev., isolated from putrefied banana.</title>
        <authorList>
            <person name="Al-Dilaimi A."/>
            <person name="Bednarz H."/>
            <person name="Lomker A."/>
            <person name="Niehaus K."/>
            <person name="Kalinowski J."/>
            <person name="Ruckert C."/>
        </authorList>
    </citation>
    <scope>NUCLEOTIDE SEQUENCE [LARGE SCALE GENOMIC DNA]</scope>
    <source>
        <strain evidence="3">AJ 3170</strain>
    </source>
</reference>
<dbReference type="Gene3D" id="3.40.50.720">
    <property type="entry name" value="NAD(P)-binding Rossmann-like Domain"/>
    <property type="match status" value="1"/>
</dbReference>
<dbReference type="InterPro" id="IPR036291">
    <property type="entry name" value="NAD(P)-bd_dom_sf"/>
</dbReference>
<dbReference type="PRINTS" id="PR00081">
    <property type="entry name" value="GDHRDH"/>
</dbReference>
<sequence length="253" mass="27145">MTTFTTLITGASSGLGAELARQSAALGHDLALCARRTERLDELSAEITSSYPGRAVRTYALDVTDPDAVHHVFHQAEEDADGGLDRIVVNAGLGKGRKIGSGQPEANRETATTNALGALTQAEAAMEIFRAKNTGHLVLVSSVTALRGNRKAMTTYGATKAFVANMGEGLQSELLASGIPIDVTVLLPGYIRSEMNEKVEQKTRFMVDTQTGVRSMMAAIESRRRRSLVPGWPWRLIGPVLKIMPLTVVSKIV</sequence>
<dbReference type="PANTHER" id="PTHR44196">
    <property type="entry name" value="DEHYDROGENASE/REDUCTASE SDR FAMILY MEMBER 7B"/>
    <property type="match status" value="1"/>
</dbReference>
<dbReference type="SUPFAM" id="SSF51735">
    <property type="entry name" value="NAD(P)-binding Rossmann-fold domains"/>
    <property type="match status" value="1"/>
</dbReference>
<dbReference type="HOGENOM" id="CLU_010194_2_1_11"/>
<keyword evidence="4" id="KW-1185">Reference proteome</keyword>
<accession>X5DQG2</accession>
<keyword evidence="2" id="KW-0560">Oxidoreductase</keyword>
<dbReference type="GO" id="GO:0016020">
    <property type="term" value="C:membrane"/>
    <property type="evidence" value="ECO:0007669"/>
    <property type="project" value="TreeGrafter"/>
</dbReference>
<dbReference type="InterPro" id="IPR002347">
    <property type="entry name" value="SDR_fam"/>
</dbReference>
<dbReference type="InterPro" id="IPR020904">
    <property type="entry name" value="Sc_DH/Rdtase_CS"/>
</dbReference>
<gene>
    <name evidence="3" type="ORF">CGLY_02245</name>
</gene>